<evidence type="ECO:0000313" key="1">
    <source>
        <dbReference type="EMBL" id="BET02761.1"/>
    </source>
</evidence>
<gene>
    <name evidence="1" type="ORF">NTJ_15579</name>
</gene>
<accession>A0ABN7BEG1</accession>
<dbReference type="EMBL" id="AP028922">
    <property type="protein sequence ID" value="BET02761.1"/>
    <property type="molecule type" value="Genomic_DNA"/>
</dbReference>
<dbReference type="Proteomes" id="UP001307889">
    <property type="component" value="Chromosome 14"/>
</dbReference>
<evidence type="ECO:0000313" key="2">
    <source>
        <dbReference type="Proteomes" id="UP001307889"/>
    </source>
</evidence>
<reference evidence="1 2" key="1">
    <citation type="submission" date="2023-09" db="EMBL/GenBank/DDBJ databases">
        <title>Nesidiocoris tenuis whole genome shotgun sequence.</title>
        <authorList>
            <person name="Shibata T."/>
            <person name="Shimoda M."/>
            <person name="Kobayashi T."/>
            <person name="Uehara T."/>
        </authorList>
    </citation>
    <scope>NUCLEOTIDE SEQUENCE [LARGE SCALE GENOMIC DNA]</scope>
    <source>
        <strain evidence="1 2">Japan</strain>
    </source>
</reference>
<evidence type="ECO:0008006" key="3">
    <source>
        <dbReference type="Google" id="ProtNLM"/>
    </source>
</evidence>
<sequence length="84" mass="9340">MDKNEREKNNDTQARENDYSIKVAEGIAAAAMSARDYLQGKNCRNSSCKNCSDGCISPQNTNCCARRTEWCTNRHNTPAVAPQL</sequence>
<proteinExistence type="predicted"/>
<protein>
    <recommendedName>
        <fullName evidence="3">ARF7 effector protein C-terminal domain-containing protein</fullName>
    </recommendedName>
</protein>
<name>A0ABN7BEG1_9HEMI</name>
<keyword evidence="2" id="KW-1185">Reference proteome</keyword>
<organism evidence="1 2">
    <name type="scientific">Nesidiocoris tenuis</name>
    <dbReference type="NCBI Taxonomy" id="355587"/>
    <lineage>
        <taxon>Eukaryota</taxon>
        <taxon>Metazoa</taxon>
        <taxon>Ecdysozoa</taxon>
        <taxon>Arthropoda</taxon>
        <taxon>Hexapoda</taxon>
        <taxon>Insecta</taxon>
        <taxon>Pterygota</taxon>
        <taxon>Neoptera</taxon>
        <taxon>Paraneoptera</taxon>
        <taxon>Hemiptera</taxon>
        <taxon>Heteroptera</taxon>
        <taxon>Panheteroptera</taxon>
        <taxon>Cimicomorpha</taxon>
        <taxon>Miridae</taxon>
        <taxon>Dicyphina</taxon>
        <taxon>Nesidiocoris</taxon>
    </lineage>
</organism>